<organism evidence="2 3">
    <name type="scientific">Parathielavia hyrcaniae</name>
    <dbReference type="NCBI Taxonomy" id="113614"/>
    <lineage>
        <taxon>Eukaryota</taxon>
        <taxon>Fungi</taxon>
        <taxon>Dikarya</taxon>
        <taxon>Ascomycota</taxon>
        <taxon>Pezizomycotina</taxon>
        <taxon>Sordariomycetes</taxon>
        <taxon>Sordariomycetidae</taxon>
        <taxon>Sordariales</taxon>
        <taxon>Chaetomiaceae</taxon>
        <taxon>Parathielavia</taxon>
    </lineage>
</organism>
<comment type="caution">
    <text evidence="2">The sequence shown here is derived from an EMBL/GenBank/DDBJ whole genome shotgun (WGS) entry which is preliminary data.</text>
</comment>
<sequence>MDAESLVRILRAYDASVDVSAVKAAVAGSTKSADLKRWAAAHLTPDTLLTVDEANQYAALEHAGLAERLAASSDLSAARVLSEREVKEAIEELTRSTQAIARHAETLKQQHQALDRLVDDNRKSKQERAALQESQARKWQAQRRDLASAADELSQSLGSRIHELHRKTTESGGTIQQTVETLFQSDDKLLSSLQKLACELETEDAQEQADVAMLRETYARLIKFTVEGVRTRLDRIYLESLELPVQSGSGSRVTADEVATLQAELESLYAEVLPVAQMSAEQQFLEPALKSLAAKNGQGLARSAQATSYIHDCLDYLIDRAQDLEARLDAFQAYQLAANAILDIAESEVDSQAAAATADFPSQTVVTQQDVISPVRVRTKPRSRYSSGAPGMGEESPLDEILRTLAISLPPTEEGPVNVHQQMIKLASTLANRRAKVQDVARNVQDTFEAATTKKIADGKLAIQMVRDSILSETPFGEVRLVDPEIDGSITVISQELAAVDEKLKDVDNGMAKLRGKNPKRDELVSRWGS</sequence>
<dbReference type="AlphaFoldDB" id="A0AAN6SZY4"/>
<protein>
    <submittedName>
        <fullName evidence="2">Uncharacterized protein</fullName>
    </submittedName>
</protein>
<dbReference type="EMBL" id="MU863653">
    <property type="protein sequence ID" value="KAK4098969.1"/>
    <property type="molecule type" value="Genomic_DNA"/>
</dbReference>
<keyword evidence="1" id="KW-0175">Coiled coil</keyword>
<keyword evidence="3" id="KW-1185">Reference proteome</keyword>
<proteinExistence type="predicted"/>
<accession>A0AAN6SZY4</accession>
<reference evidence="2" key="2">
    <citation type="submission" date="2023-05" db="EMBL/GenBank/DDBJ databases">
        <authorList>
            <consortium name="Lawrence Berkeley National Laboratory"/>
            <person name="Steindorff A."/>
            <person name="Hensen N."/>
            <person name="Bonometti L."/>
            <person name="Westerberg I."/>
            <person name="Brannstrom I.O."/>
            <person name="Guillou S."/>
            <person name="Cros-Aarteil S."/>
            <person name="Calhoun S."/>
            <person name="Haridas S."/>
            <person name="Kuo A."/>
            <person name="Mondo S."/>
            <person name="Pangilinan J."/>
            <person name="Riley R."/>
            <person name="Labutti K."/>
            <person name="Andreopoulos B."/>
            <person name="Lipzen A."/>
            <person name="Chen C."/>
            <person name="Yanf M."/>
            <person name="Daum C."/>
            <person name="Ng V."/>
            <person name="Clum A."/>
            <person name="Ohm R."/>
            <person name="Martin F."/>
            <person name="Silar P."/>
            <person name="Natvig D."/>
            <person name="Lalanne C."/>
            <person name="Gautier V."/>
            <person name="Ament-Velasquez S.L."/>
            <person name="Kruys A."/>
            <person name="Hutchinson M.I."/>
            <person name="Powell A.J."/>
            <person name="Barry K."/>
            <person name="Miller A.N."/>
            <person name="Grigoriev I.V."/>
            <person name="Debuchy R."/>
            <person name="Gladieux P."/>
            <person name="Thoren M.H."/>
            <person name="Johannesson H."/>
        </authorList>
    </citation>
    <scope>NUCLEOTIDE SEQUENCE</scope>
    <source>
        <strain evidence="2">CBS 757.83</strain>
    </source>
</reference>
<feature type="coiled-coil region" evidence="1">
    <location>
        <begin position="107"/>
        <end position="134"/>
    </location>
</feature>
<evidence type="ECO:0000256" key="1">
    <source>
        <dbReference type="SAM" id="Coils"/>
    </source>
</evidence>
<evidence type="ECO:0000313" key="3">
    <source>
        <dbReference type="Proteomes" id="UP001305647"/>
    </source>
</evidence>
<name>A0AAN6SZY4_9PEZI</name>
<dbReference type="Proteomes" id="UP001305647">
    <property type="component" value="Unassembled WGS sequence"/>
</dbReference>
<gene>
    <name evidence="2" type="ORF">N658DRAFT_202422</name>
</gene>
<evidence type="ECO:0000313" key="2">
    <source>
        <dbReference type="EMBL" id="KAK4098969.1"/>
    </source>
</evidence>
<reference evidence="2" key="1">
    <citation type="journal article" date="2023" name="Mol. Phylogenet. Evol.">
        <title>Genome-scale phylogeny and comparative genomics of the fungal order Sordariales.</title>
        <authorList>
            <person name="Hensen N."/>
            <person name="Bonometti L."/>
            <person name="Westerberg I."/>
            <person name="Brannstrom I.O."/>
            <person name="Guillou S."/>
            <person name="Cros-Aarteil S."/>
            <person name="Calhoun S."/>
            <person name="Haridas S."/>
            <person name="Kuo A."/>
            <person name="Mondo S."/>
            <person name="Pangilinan J."/>
            <person name="Riley R."/>
            <person name="LaButti K."/>
            <person name="Andreopoulos B."/>
            <person name="Lipzen A."/>
            <person name="Chen C."/>
            <person name="Yan M."/>
            <person name="Daum C."/>
            <person name="Ng V."/>
            <person name="Clum A."/>
            <person name="Steindorff A."/>
            <person name="Ohm R.A."/>
            <person name="Martin F."/>
            <person name="Silar P."/>
            <person name="Natvig D.O."/>
            <person name="Lalanne C."/>
            <person name="Gautier V."/>
            <person name="Ament-Velasquez S.L."/>
            <person name="Kruys A."/>
            <person name="Hutchinson M.I."/>
            <person name="Powell A.J."/>
            <person name="Barry K."/>
            <person name="Miller A.N."/>
            <person name="Grigoriev I.V."/>
            <person name="Debuchy R."/>
            <person name="Gladieux P."/>
            <person name="Hiltunen Thoren M."/>
            <person name="Johannesson H."/>
        </authorList>
    </citation>
    <scope>NUCLEOTIDE SEQUENCE</scope>
    <source>
        <strain evidence="2">CBS 757.83</strain>
    </source>
</reference>